<feature type="compositionally biased region" description="Low complexity" evidence="1">
    <location>
        <begin position="90"/>
        <end position="100"/>
    </location>
</feature>
<evidence type="ECO:0000313" key="3">
    <source>
        <dbReference type="Proteomes" id="UP000295192"/>
    </source>
</evidence>
<name>A0A484B6L0_DRONA</name>
<proteinExistence type="predicted"/>
<keyword evidence="3" id="KW-1185">Reference proteome</keyword>
<comment type="caution">
    <text evidence="2">The sequence shown here is derived from an EMBL/GenBank/DDBJ whole genome shotgun (WGS) entry which is preliminary data.</text>
</comment>
<gene>
    <name evidence="2" type="ORF">AWZ03_009206</name>
</gene>
<feature type="compositionally biased region" description="Low complexity" evidence="1">
    <location>
        <begin position="19"/>
        <end position="41"/>
    </location>
</feature>
<accession>A0A484B6L0</accession>
<dbReference type="AlphaFoldDB" id="A0A484B6L0"/>
<feature type="region of interest" description="Disordered" evidence="1">
    <location>
        <begin position="19"/>
        <end position="46"/>
    </location>
</feature>
<protein>
    <submittedName>
        <fullName evidence="2">Uncharacterized protein</fullName>
    </submittedName>
</protein>
<feature type="region of interest" description="Disordered" evidence="1">
    <location>
        <begin position="81"/>
        <end position="100"/>
    </location>
</feature>
<organism evidence="2 3">
    <name type="scientific">Drosophila navojoa</name>
    <name type="common">Fruit fly</name>
    <dbReference type="NCBI Taxonomy" id="7232"/>
    <lineage>
        <taxon>Eukaryota</taxon>
        <taxon>Metazoa</taxon>
        <taxon>Ecdysozoa</taxon>
        <taxon>Arthropoda</taxon>
        <taxon>Hexapoda</taxon>
        <taxon>Insecta</taxon>
        <taxon>Pterygota</taxon>
        <taxon>Neoptera</taxon>
        <taxon>Endopterygota</taxon>
        <taxon>Diptera</taxon>
        <taxon>Brachycera</taxon>
        <taxon>Muscomorpha</taxon>
        <taxon>Ephydroidea</taxon>
        <taxon>Drosophilidae</taxon>
        <taxon>Drosophila</taxon>
    </lineage>
</organism>
<evidence type="ECO:0000313" key="2">
    <source>
        <dbReference type="EMBL" id="TDG44403.1"/>
    </source>
</evidence>
<sequence>MGDIIRDLQSLWLTSWFGSNNNNSTSNRSNKKQTQQQQQQQQRRRDGFGNVDAGVYTLQQPHKFPLQLDVYGGNCSFDYQQHELPSGHYQQQQQQQQEQSTLFIQQQKQLKNRYKSQREQWRISGISSNINETRFIESSAGNVKQQQQQQQ</sequence>
<dbReference type="Proteomes" id="UP000295192">
    <property type="component" value="Unassembled WGS sequence"/>
</dbReference>
<reference evidence="2 3" key="1">
    <citation type="journal article" date="2019" name="J. Hered.">
        <title>An Improved Genome Assembly for Drosophila navojoa, the Basal Species in the mojavensis Cluster.</title>
        <authorList>
            <person name="Vanderlinde T."/>
            <person name="Dupim E.G."/>
            <person name="Nazario-Yepiz N.O."/>
            <person name="Carvalho A.B."/>
        </authorList>
    </citation>
    <scope>NUCLEOTIDE SEQUENCE [LARGE SCALE GENOMIC DNA]</scope>
    <source>
        <strain evidence="2">Navoj_Jal97</strain>
        <tissue evidence="2">Whole organism</tissue>
    </source>
</reference>
<dbReference type="EMBL" id="LSRL02000107">
    <property type="protein sequence ID" value="TDG44403.1"/>
    <property type="molecule type" value="Genomic_DNA"/>
</dbReference>
<evidence type="ECO:0000256" key="1">
    <source>
        <dbReference type="SAM" id="MobiDB-lite"/>
    </source>
</evidence>